<dbReference type="InterPro" id="IPR012341">
    <property type="entry name" value="6hp_glycosidase-like_sf"/>
</dbReference>
<evidence type="ECO:0000259" key="4">
    <source>
        <dbReference type="Pfam" id="PF22124"/>
    </source>
</evidence>
<reference evidence="5 6" key="1">
    <citation type="submission" date="2016-10" db="EMBL/GenBank/DDBJ databases">
        <authorList>
            <person name="de Groot N.N."/>
        </authorList>
    </citation>
    <scope>NUCLEOTIDE SEQUENCE [LARGE SCALE GENOMIC DNA]</scope>
    <source>
        <strain evidence="5 6">NLAE-zl-C57</strain>
    </source>
</reference>
<dbReference type="InterPro" id="IPR054363">
    <property type="entry name" value="GH95_cat"/>
</dbReference>
<organism evidence="5 6">
    <name type="scientific">Bacteroides ovatus</name>
    <dbReference type="NCBI Taxonomy" id="28116"/>
    <lineage>
        <taxon>Bacteria</taxon>
        <taxon>Pseudomonadati</taxon>
        <taxon>Bacteroidota</taxon>
        <taxon>Bacteroidia</taxon>
        <taxon>Bacteroidales</taxon>
        <taxon>Bacteroidaceae</taxon>
        <taxon>Bacteroides</taxon>
    </lineage>
</organism>
<proteinExistence type="predicted"/>
<keyword evidence="1" id="KW-0732">Signal</keyword>
<feature type="domain" description="Glycosyl hydrolase family 95 N-terminal" evidence="2">
    <location>
        <begin position="322"/>
        <end position="468"/>
    </location>
</feature>
<evidence type="ECO:0000313" key="6">
    <source>
        <dbReference type="Proteomes" id="UP000181870"/>
    </source>
</evidence>
<dbReference type="Pfam" id="PF22124">
    <property type="entry name" value="Glyco_hydro_95_cat"/>
    <property type="match status" value="1"/>
</dbReference>
<keyword evidence="5" id="KW-0378">Hydrolase</keyword>
<dbReference type="SUPFAM" id="SSF49785">
    <property type="entry name" value="Galactose-binding domain-like"/>
    <property type="match status" value="1"/>
</dbReference>
<protein>
    <submittedName>
        <fullName evidence="5">Glycosyl hydrolase family 65, N-terminal domain</fullName>
    </submittedName>
</protein>
<evidence type="ECO:0000259" key="3">
    <source>
        <dbReference type="Pfam" id="PF21307"/>
    </source>
</evidence>
<dbReference type="PANTHER" id="PTHR31084">
    <property type="entry name" value="ALPHA-L-FUCOSIDASE 2"/>
    <property type="match status" value="1"/>
</dbReference>
<dbReference type="Pfam" id="PF14498">
    <property type="entry name" value="Glyco_hyd_65N_2"/>
    <property type="match status" value="2"/>
</dbReference>
<sequence>MKIIHFTLAGTLCAQLCFAAGAPGGANDSQQPPLKATYDAPAKVWESEALPIGNGYMGAMIFGGVYVDVIQTNEHTVWSGGPGENPSYNGGHLRTPEVNKDYLQKARNLLQQKAIDFSANKAARFDSNGKLITHNYDGNGQGTEIRKYIDNLAGTKEHFGSFQTLSNIVITSDDAKAPILIKEKVKVNYDNIKNPDQAIAKLFDGNLANKWFADNDRANGNKKFPYIIQWAYTNAPKTTAYNLTSANDMHGRDPKAWKLYGSEDGENYTLLDEQSGIFWPEKEKNGKENRHKTKSFSLKSDKYRFFKMEITALVDNNQKPQLAELALEYAQPYSDYNRTLDIDNSIHTLSYKEGDITYKREYFMSYPDNVMVIRLTSNSKEGISRTIALESLHKTKTITSEGNTITMTGYPTPIAGNKRVSNDWKNGLKYAQQIMVKNTGGSVSATDGKIKVVGAKEIIILMSAATNYIQCMDDSYNFFSKTDPLDKVKTTLKKASAKSYQALLATHQQDYRSLYDRMKINLGNVNKVPAMTTDKLLKGLDEQTNSQADNLYLEMLYYQFGRYLLISSSREGSLPANLQGVWGDRLQNAWNADYHTNINVQMNYWPTQQTNLSPCHLPMVEYVKSLVPRGKYTAQYYYCRPDGGPVRGWVTHHENNIWGNTAPSKKETPHHFPAGAIWMCQDIWEYYQFNQDKKFLKEYYDTMMQAALFWVDNLWTDQRDGTLVANPSHSPEHGEYSLGCSTSQAMIWEMFDIMIKASKELGRENDPEIKEISTSLAKLSGPKIGLGGQFMEWKDEVTKDINGDGGHRHTNHLFWLHPGSAIVTGRSEQENKFAEAMKVTLNTRGDAGTGWSKAWKLNFWARLHDGNRSHKLLESALKLTKPGAKFGGVYTNLFDAHPPFQIDGNFGVTAGVAEMLLQSQGGYIELLPSLPDVWNEGSFKGMKARGNFEVDAQWSNGKITSATITSNSGKECIIKYPNAKSLKVAGSNVKVIADDMISFPTVKGRKYTIK</sequence>
<dbReference type="PANTHER" id="PTHR31084:SF19">
    <property type="entry name" value="GLYCOSYL HYDROLASE FAMILY 95 N-TERMINAL DOMAIN-CONTAINING PROTEIN"/>
    <property type="match status" value="1"/>
</dbReference>
<dbReference type="GO" id="GO:0005975">
    <property type="term" value="P:carbohydrate metabolic process"/>
    <property type="evidence" value="ECO:0007669"/>
    <property type="project" value="InterPro"/>
</dbReference>
<dbReference type="Proteomes" id="UP000181870">
    <property type="component" value="Unassembled WGS sequence"/>
</dbReference>
<accession>A0A1G8CQ47</accession>
<dbReference type="RefSeq" id="WP_081352650.1">
    <property type="nucleotide sequence ID" value="NZ_FNDO01000006.1"/>
</dbReference>
<dbReference type="Gene3D" id="2.70.98.50">
    <property type="entry name" value="putative glycoside hydrolase family protein from bacillus halodurans"/>
    <property type="match status" value="1"/>
</dbReference>
<evidence type="ECO:0000256" key="1">
    <source>
        <dbReference type="SAM" id="SignalP"/>
    </source>
</evidence>
<feature type="domain" description="Glycosyl hydrolase family 95 catalytic" evidence="4">
    <location>
        <begin position="499"/>
        <end position="916"/>
    </location>
</feature>
<dbReference type="Gene3D" id="1.50.10.10">
    <property type="match status" value="1"/>
</dbReference>
<dbReference type="InterPro" id="IPR049053">
    <property type="entry name" value="AFCA-like_C"/>
</dbReference>
<evidence type="ECO:0000313" key="5">
    <source>
        <dbReference type="EMBL" id="SDH47010.1"/>
    </source>
</evidence>
<dbReference type="InterPro" id="IPR008928">
    <property type="entry name" value="6-hairpin_glycosidase_sf"/>
</dbReference>
<dbReference type="InterPro" id="IPR027414">
    <property type="entry name" value="GH95_N_dom"/>
</dbReference>
<dbReference type="GO" id="GO:0004560">
    <property type="term" value="F:alpha-L-fucosidase activity"/>
    <property type="evidence" value="ECO:0007669"/>
    <property type="project" value="TreeGrafter"/>
</dbReference>
<dbReference type="FunFam" id="1.50.10.10:FF:000028">
    <property type="entry name" value="Alpha-L-fucosidase 2"/>
    <property type="match status" value="1"/>
</dbReference>
<evidence type="ECO:0000259" key="2">
    <source>
        <dbReference type="Pfam" id="PF14498"/>
    </source>
</evidence>
<name>A0A1G8CQ47_BACOV</name>
<feature type="domain" description="Glycosyl hydrolase family 95 N-terminal" evidence="2">
    <location>
        <begin position="37"/>
        <end position="116"/>
    </location>
</feature>
<gene>
    <name evidence="5" type="ORF">SAMN05192582_100672</name>
</gene>
<dbReference type="InterPro" id="IPR008979">
    <property type="entry name" value="Galactose-bd-like_sf"/>
</dbReference>
<dbReference type="EMBL" id="FNDO01000006">
    <property type="protein sequence ID" value="SDH47010.1"/>
    <property type="molecule type" value="Genomic_DNA"/>
</dbReference>
<feature type="signal peptide" evidence="1">
    <location>
        <begin position="1"/>
        <end position="19"/>
    </location>
</feature>
<dbReference type="Gene3D" id="2.60.120.260">
    <property type="entry name" value="Galactose-binding domain-like"/>
    <property type="match status" value="1"/>
</dbReference>
<dbReference type="Pfam" id="PF21307">
    <property type="entry name" value="Glyco_hydro_95_C"/>
    <property type="match status" value="1"/>
</dbReference>
<dbReference type="AlphaFoldDB" id="A0A1G8CQ47"/>
<feature type="domain" description="Alpha fucosidase A-like C-terminal" evidence="3">
    <location>
        <begin position="918"/>
        <end position="1009"/>
    </location>
</feature>
<feature type="chain" id="PRO_5010227033" evidence="1">
    <location>
        <begin position="20"/>
        <end position="1010"/>
    </location>
</feature>
<dbReference type="SUPFAM" id="SSF48208">
    <property type="entry name" value="Six-hairpin glycosidases"/>
    <property type="match status" value="1"/>
</dbReference>